<dbReference type="RefSeq" id="WP_285867391.1">
    <property type="nucleotide sequence ID" value="NZ_JARFYM010000003.1"/>
</dbReference>
<organism evidence="2 3">
    <name type="scientific">Rhizobium mayense</name>
    <dbReference type="NCBI Taxonomy" id="1312184"/>
    <lineage>
        <taxon>Bacteria</taxon>
        <taxon>Pseudomonadati</taxon>
        <taxon>Pseudomonadota</taxon>
        <taxon>Alphaproteobacteria</taxon>
        <taxon>Hyphomicrobiales</taxon>
        <taxon>Rhizobiaceae</taxon>
        <taxon>Rhizobium/Agrobacterium group</taxon>
        <taxon>Rhizobium</taxon>
    </lineage>
</organism>
<proteinExistence type="predicted"/>
<dbReference type="EMBL" id="JARFYM010000003">
    <property type="protein sequence ID" value="MDL2398541.1"/>
    <property type="molecule type" value="Genomic_DNA"/>
</dbReference>
<dbReference type="PROSITE" id="PS51257">
    <property type="entry name" value="PROKAR_LIPOPROTEIN"/>
    <property type="match status" value="1"/>
</dbReference>
<evidence type="ECO:0000256" key="1">
    <source>
        <dbReference type="SAM" id="SignalP"/>
    </source>
</evidence>
<protein>
    <recommendedName>
        <fullName evidence="4">Lipoprotein</fullName>
    </recommendedName>
</protein>
<gene>
    <name evidence="2" type="ORF">PY649_06535</name>
</gene>
<name>A0ABT7JQB8_9HYPH</name>
<accession>A0ABT7JQB8</accession>
<feature type="signal peptide" evidence="1">
    <location>
        <begin position="1"/>
        <end position="18"/>
    </location>
</feature>
<comment type="caution">
    <text evidence="2">The sequence shown here is derived from an EMBL/GenBank/DDBJ whole genome shotgun (WGS) entry which is preliminary data.</text>
</comment>
<reference evidence="2" key="1">
    <citation type="submission" date="2023-06" db="EMBL/GenBank/DDBJ databases">
        <title>Phylogenetic Diversity of Rhizobium strains.</title>
        <authorList>
            <person name="Moura F.T."/>
            <person name="Helene L.C.F."/>
            <person name="Hungria M."/>
        </authorList>
    </citation>
    <scope>NUCLEOTIDE SEQUENCE</scope>
    <source>
        <strain evidence="2">CCGE526</strain>
    </source>
</reference>
<evidence type="ECO:0000313" key="2">
    <source>
        <dbReference type="EMBL" id="MDL2398541.1"/>
    </source>
</evidence>
<evidence type="ECO:0000313" key="3">
    <source>
        <dbReference type="Proteomes" id="UP001172645"/>
    </source>
</evidence>
<keyword evidence="1" id="KW-0732">Signal</keyword>
<feature type="chain" id="PRO_5046430606" description="Lipoprotein" evidence="1">
    <location>
        <begin position="19"/>
        <end position="216"/>
    </location>
</feature>
<evidence type="ECO:0008006" key="4">
    <source>
        <dbReference type="Google" id="ProtNLM"/>
    </source>
</evidence>
<keyword evidence="3" id="KW-1185">Reference proteome</keyword>
<sequence>MQKLYMSCFGLLMLTSCAGEVIQKPNPLLSQTAASQALRPGAYSTALVSPDLLKPGRIYHQDSAGKFYELCQNDFKKQNALKALSFTSASSDPDEVVQDQVYLSGAYFGVGVTTLRVPYTRVKVTGFTTSTMNTDDDPTKLITNNIAKACRETILPRNKPYYITSAVAVAKKADVYSRPPFDKITIGNGGYDGSAQETLKSTRKNVVFGVTADQVK</sequence>
<dbReference type="Proteomes" id="UP001172645">
    <property type="component" value="Unassembled WGS sequence"/>
</dbReference>